<dbReference type="Proteomes" id="UP000559182">
    <property type="component" value="Unassembled WGS sequence"/>
</dbReference>
<protein>
    <recommendedName>
        <fullName evidence="1">GAF domain-containing protein</fullName>
    </recommendedName>
</protein>
<evidence type="ECO:0000313" key="3">
    <source>
        <dbReference type="Proteomes" id="UP000559182"/>
    </source>
</evidence>
<comment type="caution">
    <text evidence="2">The sequence shown here is derived from an EMBL/GenBank/DDBJ whole genome shotgun (WGS) entry which is preliminary data.</text>
</comment>
<dbReference type="Gene3D" id="3.30.450.40">
    <property type="match status" value="1"/>
</dbReference>
<dbReference type="InterPro" id="IPR029016">
    <property type="entry name" value="GAF-like_dom_sf"/>
</dbReference>
<reference evidence="2 3" key="1">
    <citation type="submission" date="2020-08" db="EMBL/GenBank/DDBJ databases">
        <title>Sequencing the genomes of 1000 actinobacteria strains.</title>
        <authorList>
            <person name="Klenk H.-P."/>
        </authorList>
    </citation>
    <scope>NUCLEOTIDE SEQUENCE [LARGE SCALE GENOMIC DNA]</scope>
    <source>
        <strain evidence="2 3">DSM 105369</strain>
    </source>
</reference>
<organism evidence="2 3">
    <name type="scientific">Flexivirga oryzae</name>
    <dbReference type="NCBI Taxonomy" id="1794944"/>
    <lineage>
        <taxon>Bacteria</taxon>
        <taxon>Bacillati</taxon>
        <taxon>Actinomycetota</taxon>
        <taxon>Actinomycetes</taxon>
        <taxon>Micrococcales</taxon>
        <taxon>Dermacoccaceae</taxon>
        <taxon>Flexivirga</taxon>
    </lineage>
</organism>
<evidence type="ECO:0000259" key="1">
    <source>
        <dbReference type="Pfam" id="PF01590"/>
    </source>
</evidence>
<dbReference type="AlphaFoldDB" id="A0A839N2F6"/>
<dbReference type="Pfam" id="PF01590">
    <property type="entry name" value="GAF"/>
    <property type="match status" value="1"/>
</dbReference>
<feature type="domain" description="GAF" evidence="1">
    <location>
        <begin position="117"/>
        <end position="217"/>
    </location>
</feature>
<name>A0A839N2F6_9MICO</name>
<dbReference type="EMBL" id="JACHVQ010000001">
    <property type="protein sequence ID" value="MBB2891517.1"/>
    <property type="molecule type" value="Genomic_DNA"/>
</dbReference>
<evidence type="ECO:0000313" key="2">
    <source>
        <dbReference type="EMBL" id="MBB2891517.1"/>
    </source>
</evidence>
<proteinExistence type="predicted"/>
<dbReference type="SUPFAM" id="SSF55781">
    <property type="entry name" value="GAF domain-like"/>
    <property type="match status" value="1"/>
</dbReference>
<gene>
    <name evidence="2" type="ORF">FHU39_001501</name>
</gene>
<dbReference type="InterPro" id="IPR003018">
    <property type="entry name" value="GAF"/>
</dbReference>
<accession>A0A839N2F6</accession>
<dbReference type="RefSeq" id="WP_221185169.1">
    <property type="nucleotide sequence ID" value="NZ_JACHVQ010000001.1"/>
</dbReference>
<sequence>MRNPLEAALPTGENPRRHARELARMREATITGVVDQQHPRSVIAESWHRMGRLGVDPDRGKLAPVMPAEEVEFRRQDSGLAEVLPILRNGLVRLAEESGHIMVVADRDGQILWRDGSRVVLHRADQLGFRVGANWHENVVGTNAIGTALVAQRAVQVFSAEHYVRTHHVWTCAAAPLRSPRDGRVIGVVDISGPAATINATTLALVDAVAQLAETQLRLRHLVELERLRRLALPALVRLDGTALAVDTDGWVAASTGLVTMDRIALPSSVAAGNIWLPGYGTCRVEPLPGGWIVRIEGRHADAAPTSIVLDLTGPDAELQISGPDTTWCHGLTPRHAEICYLLFRHPTGRSARQLALDLFGDSGRVGTVRAEMSRLRHSFSGIIRSRPYRLADGLQTRLLLPPAPEQLLPFSTAPAIRGAHLPR</sequence>
<keyword evidence="3" id="KW-1185">Reference proteome</keyword>